<dbReference type="EMBL" id="JBCNJP010000025">
    <property type="protein sequence ID" value="KAK9055680.1"/>
    <property type="molecule type" value="Genomic_DNA"/>
</dbReference>
<dbReference type="Proteomes" id="UP001408789">
    <property type="component" value="Unassembled WGS sequence"/>
</dbReference>
<name>A0AAP0GQF1_9ASTR</name>
<sequence>MGVKEWMSLADLRSYASFFSNFASDEQITETLKKMHSLREEAEKAGATAANVQRLLSLLETLKVLEKEEAEVELNFSEEHSRLQLEASELEEMIQSDEHGGNSAQDVDHLLANAVDRLNSSKMVFHMFLSNSF</sequence>
<gene>
    <name evidence="1" type="ORF">SSX86_026765</name>
</gene>
<evidence type="ECO:0000313" key="2">
    <source>
        <dbReference type="Proteomes" id="UP001408789"/>
    </source>
</evidence>
<protein>
    <submittedName>
        <fullName evidence="1">Uncharacterized protein</fullName>
    </submittedName>
</protein>
<comment type="caution">
    <text evidence="1">The sequence shown here is derived from an EMBL/GenBank/DDBJ whole genome shotgun (WGS) entry which is preliminary data.</text>
</comment>
<dbReference type="AlphaFoldDB" id="A0AAP0GQF1"/>
<keyword evidence="2" id="KW-1185">Reference proteome</keyword>
<proteinExistence type="predicted"/>
<evidence type="ECO:0000313" key="1">
    <source>
        <dbReference type="EMBL" id="KAK9055680.1"/>
    </source>
</evidence>
<reference evidence="1 2" key="1">
    <citation type="submission" date="2024-04" db="EMBL/GenBank/DDBJ databases">
        <title>The reference genome of an endangered Asteraceae, Deinandra increscens subsp. villosa, native to the Central Coast of California.</title>
        <authorList>
            <person name="Guilliams M."/>
            <person name="Hasenstab-Lehman K."/>
            <person name="Meyer R."/>
            <person name="Mcevoy S."/>
        </authorList>
    </citation>
    <scope>NUCLEOTIDE SEQUENCE [LARGE SCALE GENOMIC DNA]</scope>
    <source>
        <tissue evidence="1">Leaf</tissue>
    </source>
</reference>
<organism evidence="1 2">
    <name type="scientific">Deinandra increscens subsp. villosa</name>
    <dbReference type="NCBI Taxonomy" id="3103831"/>
    <lineage>
        <taxon>Eukaryota</taxon>
        <taxon>Viridiplantae</taxon>
        <taxon>Streptophyta</taxon>
        <taxon>Embryophyta</taxon>
        <taxon>Tracheophyta</taxon>
        <taxon>Spermatophyta</taxon>
        <taxon>Magnoliopsida</taxon>
        <taxon>eudicotyledons</taxon>
        <taxon>Gunneridae</taxon>
        <taxon>Pentapetalae</taxon>
        <taxon>asterids</taxon>
        <taxon>campanulids</taxon>
        <taxon>Asterales</taxon>
        <taxon>Asteraceae</taxon>
        <taxon>Asteroideae</taxon>
        <taxon>Heliantheae alliance</taxon>
        <taxon>Madieae</taxon>
        <taxon>Madiinae</taxon>
        <taxon>Deinandra</taxon>
    </lineage>
</organism>
<accession>A0AAP0GQF1</accession>